<dbReference type="GO" id="GO:0009253">
    <property type="term" value="P:peptidoglycan catabolic process"/>
    <property type="evidence" value="ECO:0007669"/>
    <property type="project" value="TreeGrafter"/>
</dbReference>
<dbReference type="RefSeq" id="WP_093067472.1">
    <property type="nucleotide sequence ID" value="NZ_FNQP01000008.1"/>
</dbReference>
<comment type="catalytic activity">
    <reaction evidence="1 4">
        <text>Exolytic cleavage of the (1-&gt;4)-beta-glycosidic linkage between N-acetylmuramic acid (MurNAc) and N-acetylglucosamine (GlcNAc) residues in peptidoglycan, from either the reducing or the non-reducing ends of the peptidoglycan chains, with concomitant formation of a 1,6-anhydrobond in the MurNAc residue.</text>
        <dbReference type="EC" id="4.2.2.n1"/>
    </reaction>
</comment>
<keyword evidence="5" id="KW-0732">Signal</keyword>
<feature type="signal peptide" evidence="5">
    <location>
        <begin position="1"/>
        <end position="24"/>
    </location>
</feature>
<evidence type="ECO:0000313" key="7">
    <source>
        <dbReference type="EMBL" id="SEA49904.1"/>
    </source>
</evidence>
<sequence>MQPRRLATTILMSVLISVNAPSLADVPIWESWAQPQTQRGEFAPSRTGFMQPRIQLATYSAPAITHNNSPVQAGLRDLANLLRNKKLWERQAPLGVNIANKTLQDTVAQLLYWQGDLSPNSLQQRFNLIPIASQKHPQAGDFTGYYTPTLVGSRTRTARFNVPVYRMPKGKSSQLSHAQIAQGALASKNLEVAWVDDPYLLYIAQVQGSAQIHFTDGTVSTLDYAGNNGKTFQSVSDYLKAKGYNVGRFTHDNIGRWLNERPTIMREALLHNPRYIFFHETKGLPKTASGASVVPWHTIAVDSRYIPHGSVLLAELPRVNAQGQRTGETEWRLLFAQDHGRAIQGNGRFDVYMGIGNHAESAAYAISGLHRTFLLVSKPG</sequence>
<evidence type="ECO:0000259" key="6">
    <source>
        <dbReference type="SMART" id="SM00925"/>
    </source>
</evidence>
<dbReference type="OrthoDB" id="9783686at2"/>
<evidence type="ECO:0000313" key="8">
    <source>
        <dbReference type="Proteomes" id="UP000199397"/>
    </source>
</evidence>
<keyword evidence="2 4" id="KW-0456">Lyase</keyword>
<dbReference type="InterPro" id="IPR036908">
    <property type="entry name" value="RlpA-like_sf"/>
</dbReference>
<dbReference type="GO" id="GO:0071555">
    <property type="term" value="P:cell wall organization"/>
    <property type="evidence" value="ECO:0007669"/>
    <property type="project" value="UniProtKB-KW"/>
</dbReference>
<evidence type="ECO:0000256" key="4">
    <source>
        <dbReference type="PIRNR" id="PIRNR019422"/>
    </source>
</evidence>
<dbReference type="PANTHER" id="PTHR30124">
    <property type="entry name" value="MEMBRANE-BOUND LYTIC MUREIN TRANSGLYCOSYLASE A"/>
    <property type="match status" value="1"/>
</dbReference>
<dbReference type="InterPro" id="IPR026044">
    <property type="entry name" value="MltA"/>
</dbReference>
<dbReference type="PANTHER" id="PTHR30124:SF0">
    <property type="entry name" value="MEMBRANE-BOUND LYTIC MUREIN TRANSGLYCOSYLASE A"/>
    <property type="match status" value="1"/>
</dbReference>
<keyword evidence="3 4" id="KW-0961">Cell wall biogenesis/degradation</keyword>
<dbReference type="Pfam" id="PF03562">
    <property type="entry name" value="MltA"/>
    <property type="match status" value="1"/>
</dbReference>
<dbReference type="PIRSF" id="PIRSF019422">
    <property type="entry name" value="MltA"/>
    <property type="match status" value="1"/>
</dbReference>
<keyword evidence="8" id="KW-1185">Reference proteome</keyword>
<accession>A0A1H4BPD1</accession>
<dbReference type="EMBL" id="FNQP01000008">
    <property type="protein sequence ID" value="SEA49904.1"/>
    <property type="molecule type" value="Genomic_DNA"/>
</dbReference>
<evidence type="ECO:0000256" key="1">
    <source>
        <dbReference type="ARBA" id="ARBA00001420"/>
    </source>
</evidence>
<dbReference type="AlphaFoldDB" id="A0A1H4BPD1"/>
<dbReference type="Pfam" id="PF06725">
    <property type="entry name" value="3D"/>
    <property type="match status" value="1"/>
</dbReference>
<proteinExistence type="predicted"/>
<dbReference type="Gene3D" id="2.40.240.50">
    <property type="entry name" value="Barwin-like endoglucanases"/>
    <property type="match status" value="1"/>
</dbReference>
<evidence type="ECO:0000256" key="2">
    <source>
        <dbReference type="ARBA" id="ARBA00023239"/>
    </source>
</evidence>
<dbReference type="GO" id="GO:0019867">
    <property type="term" value="C:outer membrane"/>
    <property type="evidence" value="ECO:0007669"/>
    <property type="project" value="InterPro"/>
</dbReference>
<dbReference type="SMART" id="SM00925">
    <property type="entry name" value="MltA"/>
    <property type="match status" value="1"/>
</dbReference>
<dbReference type="CDD" id="cd14485">
    <property type="entry name" value="mltA_like_LT_A"/>
    <property type="match status" value="1"/>
</dbReference>
<dbReference type="GO" id="GO:0004553">
    <property type="term" value="F:hydrolase activity, hydrolyzing O-glycosyl compounds"/>
    <property type="evidence" value="ECO:0007669"/>
    <property type="project" value="InterPro"/>
</dbReference>
<dbReference type="InterPro" id="IPR005300">
    <property type="entry name" value="MltA_B"/>
</dbReference>
<dbReference type="STRING" id="525918.SAMN05660964_01737"/>
<dbReference type="GO" id="GO:0009254">
    <property type="term" value="P:peptidoglycan turnover"/>
    <property type="evidence" value="ECO:0007669"/>
    <property type="project" value="UniProtKB-UniRule"/>
</dbReference>
<dbReference type="SUPFAM" id="SSF50685">
    <property type="entry name" value="Barwin-like endoglucanases"/>
    <property type="match status" value="1"/>
</dbReference>
<reference evidence="7 8" key="1">
    <citation type="submission" date="2016-10" db="EMBL/GenBank/DDBJ databases">
        <authorList>
            <person name="de Groot N.N."/>
        </authorList>
    </citation>
    <scope>NUCLEOTIDE SEQUENCE [LARGE SCALE GENOMIC DNA]</scope>
    <source>
        <strain evidence="7 8">DSM 21228</strain>
    </source>
</reference>
<name>A0A1H4BPD1_9GAMM</name>
<organism evidence="7 8">
    <name type="scientific">Thiothrix caldifontis</name>
    <dbReference type="NCBI Taxonomy" id="525918"/>
    <lineage>
        <taxon>Bacteria</taxon>
        <taxon>Pseudomonadati</taxon>
        <taxon>Pseudomonadota</taxon>
        <taxon>Gammaproteobacteria</taxon>
        <taxon>Thiotrichales</taxon>
        <taxon>Thiotrichaceae</taxon>
        <taxon>Thiothrix</taxon>
    </lineage>
</organism>
<comment type="function">
    <text evidence="4">Murein-degrading enzyme. May play a role in recycling of muropeptides during cell elongation and/or cell division.</text>
</comment>
<evidence type="ECO:0000256" key="3">
    <source>
        <dbReference type="ARBA" id="ARBA00023316"/>
    </source>
</evidence>
<feature type="domain" description="Lytic transglycosylase MltA" evidence="6">
    <location>
        <begin position="149"/>
        <end position="279"/>
    </location>
</feature>
<feature type="chain" id="PRO_5011445023" description="Membrane-bound lytic murein transglycosylase A" evidence="5">
    <location>
        <begin position="25"/>
        <end position="380"/>
    </location>
</feature>
<dbReference type="InterPro" id="IPR010611">
    <property type="entry name" value="3D_dom"/>
</dbReference>
<dbReference type="GO" id="GO:0008933">
    <property type="term" value="F:peptidoglycan lytic transglycosylase activity"/>
    <property type="evidence" value="ECO:0007669"/>
    <property type="project" value="TreeGrafter"/>
</dbReference>
<dbReference type="Proteomes" id="UP000199397">
    <property type="component" value="Unassembled WGS sequence"/>
</dbReference>
<protein>
    <recommendedName>
        <fullName evidence="4">Membrane-bound lytic murein transglycosylase A</fullName>
        <ecNumber evidence="4">4.2.2.n1</ecNumber>
    </recommendedName>
    <alternativeName>
        <fullName evidence="4">Murein hydrolase A</fullName>
    </alternativeName>
</protein>
<gene>
    <name evidence="7" type="ORF">SAMN05660964_01737</name>
</gene>
<dbReference type="EC" id="4.2.2.n1" evidence="4"/>
<evidence type="ECO:0000256" key="5">
    <source>
        <dbReference type="SAM" id="SignalP"/>
    </source>
</evidence>